<evidence type="ECO:0000313" key="2">
    <source>
        <dbReference type="EMBL" id="MBD2532531.1"/>
    </source>
</evidence>
<keyword evidence="1" id="KW-0472">Membrane</keyword>
<accession>A0ABR8DSW5</accession>
<dbReference type="EMBL" id="JACJSI010000061">
    <property type="protein sequence ID" value="MBD2532531.1"/>
    <property type="molecule type" value="Genomic_DNA"/>
</dbReference>
<comment type="caution">
    <text evidence="2">The sequence shown here is derived from an EMBL/GenBank/DDBJ whole genome shotgun (WGS) entry which is preliminary data.</text>
</comment>
<organism evidence="2 3">
    <name type="scientific">Nostoc flagelliforme FACHB-838</name>
    <dbReference type="NCBI Taxonomy" id="2692904"/>
    <lineage>
        <taxon>Bacteria</taxon>
        <taxon>Bacillati</taxon>
        <taxon>Cyanobacteriota</taxon>
        <taxon>Cyanophyceae</taxon>
        <taxon>Nostocales</taxon>
        <taxon>Nostocaceae</taxon>
        <taxon>Nostoc</taxon>
    </lineage>
</organism>
<name>A0ABR8DSW5_9NOSO</name>
<proteinExistence type="predicted"/>
<dbReference type="RefSeq" id="WP_190943155.1">
    <property type="nucleotide sequence ID" value="NZ_JACJSI010000061.1"/>
</dbReference>
<sequence length="58" mass="6178">MLQFALPFSRHCSGGDRILPKGFSSPVLVLGVILCAGFSSYGSISPLSDRSMVKTQAF</sequence>
<evidence type="ECO:0008006" key="4">
    <source>
        <dbReference type="Google" id="ProtNLM"/>
    </source>
</evidence>
<keyword evidence="1" id="KW-1133">Transmembrane helix</keyword>
<evidence type="ECO:0000256" key="1">
    <source>
        <dbReference type="SAM" id="Phobius"/>
    </source>
</evidence>
<feature type="transmembrane region" description="Helical" evidence="1">
    <location>
        <begin position="23"/>
        <end position="44"/>
    </location>
</feature>
<protein>
    <recommendedName>
        <fullName evidence="4">Transposase</fullName>
    </recommendedName>
</protein>
<reference evidence="2 3" key="1">
    <citation type="journal article" date="2020" name="ISME J.">
        <title>Comparative genomics reveals insights into cyanobacterial evolution and habitat adaptation.</title>
        <authorList>
            <person name="Chen M.Y."/>
            <person name="Teng W.K."/>
            <person name="Zhao L."/>
            <person name="Hu C.X."/>
            <person name="Zhou Y.K."/>
            <person name="Han B.P."/>
            <person name="Song L.R."/>
            <person name="Shu W.S."/>
        </authorList>
    </citation>
    <scope>NUCLEOTIDE SEQUENCE [LARGE SCALE GENOMIC DNA]</scope>
    <source>
        <strain evidence="2 3">FACHB-838</strain>
    </source>
</reference>
<keyword evidence="3" id="KW-1185">Reference proteome</keyword>
<gene>
    <name evidence="2" type="ORF">H6G97_24285</name>
</gene>
<dbReference type="Proteomes" id="UP000623440">
    <property type="component" value="Unassembled WGS sequence"/>
</dbReference>
<evidence type="ECO:0000313" key="3">
    <source>
        <dbReference type="Proteomes" id="UP000623440"/>
    </source>
</evidence>
<keyword evidence="1" id="KW-0812">Transmembrane</keyword>